<accession>A0A0E9URX6</accession>
<organism evidence="1">
    <name type="scientific">Anguilla anguilla</name>
    <name type="common">European freshwater eel</name>
    <name type="synonym">Muraena anguilla</name>
    <dbReference type="NCBI Taxonomy" id="7936"/>
    <lineage>
        <taxon>Eukaryota</taxon>
        <taxon>Metazoa</taxon>
        <taxon>Chordata</taxon>
        <taxon>Craniata</taxon>
        <taxon>Vertebrata</taxon>
        <taxon>Euteleostomi</taxon>
        <taxon>Actinopterygii</taxon>
        <taxon>Neopterygii</taxon>
        <taxon>Teleostei</taxon>
        <taxon>Anguilliformes</taxon>
        <taxon>Anguillidae</taxon>
        <taxon>Anguilla</taxon>
    </lineage>
</organism>
<reference evidence="1" key="2">
    <citation type="journal article" date="2015" name="Fish Shellfish Immunol.">
        <title>Early steps in the European eel (Anguilla anguilla)-Vibrio vulnificus interaction in the gills: Role of the RtxA13 toxin.</title>
        <authorList>
            <person name="Callol A."/>
            <person name="Pajuelo D."/>
            <person name="Ebbesson L."/>
            <person name="Teles M."/>
            <person name="MacKenzie S."/>
            <person name="Amaro C."/>
        </authorList>
    </citation>
    <scope>NUCLEOTIDE SEQUENCE</scope>
</reference>
<dbReference type="EMBL" id="GBXM01037620">
    <property type="protein sequence ID" value="JAH70957.1"/>
    <property type="molecule type" value="Transcribed_RNA"/>
</dbReference>
<name>A0A0E9URX6_ANGAN</name>
<protein>
    <submittedName>
        <fullName evidence="1">Uncharacterized protein</fullName>
    </submittedName>
</protein>
<proteinExistence type="predicted"/>
<sequence>MLFENSLFEVFLEPQCNEDLIQVLLQILLSISVPFLFLNLSELYKEELTEEKL</sequence>
<dbReference type="EMBL" id="GBXM01040081">
    <property type="protein sequence ID" value="JAH68496.1"/>
    <property type="molecule type" value="Transcribed_RNA"/>
</dbReference>
<reference evidence="1" key="1">
    <citation type="submission" date="2014-11" db="EMBL/GenBank/DDBJ databases">
        <authorList>
            <person name="Amaro Gonzalez C."/>
        </authorList>
    </citation>
    <scope>NUCLEOTIDE SEQUENCE</scope>
</reference>
<evidence type="ECO:0000313" key="1">
    <source>
        <dbReference type="EMBL" id="JAH68496.1"/>
    </source>
</evidence>
<dbReference type="AlphaFoldDB" id="A0A0E9URX6"/>